<proteinExistence type="predicted"/>
<evidence type="ECO:0000256" key="1">
    <source>
        <dbReference type="ARBA" id="ARBA00022450"/>
    </source>
</evidence>
<accession>A0A5Q0H5R7</accession>
<reference evidence="5" key="1">
    <citation type="journal article" date="2021" name="Curr. Microbiol.">
        <title>Complete genome of nocamycin-producing strain Saccharothrix syringae NRRL B-16468 reveals the biosynthetic potential for secondary metabolites.</title>
        <authorList>
            <person name="Mo X."/>
            <person name="Yang S."/>
        </authorList>
    </citation>
    <scope>NUCLEOTIDE SEQUENCE [LARGE SCALE GENOMIC DNA]</scope>
    <source>
        <strain evidence="5">ATCC 51364 / DSM 43886 / JCM 6844 / KCTC 9398 / NBRC 14523 / NRRL B-16468 / INA 2240</strain>
    </source>
</reference>
<dbReference type="PANTHER" id="PTHR44845">
    <property type="entry name" value="CARRIER DOMAIN-CONTAINING PROTEIN"/>
    <property type="match status" value="1"/>
</dbReference>
<evidence type="ECO:0000256" key="2">
    <source>
        <dbReference type="ARBA" id="ARBA00022553"/>
    </source>
</evidence>
<dbReference type="Pfam" id="PF00975">
    <property type="entry name" value="Thioesterase"/>
    <property type="match status" value="1"/>
</dbReference>
<dbReference type="InterPro" id="IPR006162">
    <property type="entry name" value="Ppantetheine_attach_site"/>
</dbReference>
<dbReference type="KEGG" id="ssyi:EKG83_31110"/>
<feature type="domain" description="Carrier" evidence="3">
    <location>
        <begin position="14"/>
        <end position="88"/>
    </location>
</feature>
<keyword evidence="2" id="KW-0597">Phosphoprotein</keyword>
<dbReference type="PROSITE" id="PS50075">
    <property type="entry name" value="CARRIER"/>
    <property type="match status" value="1"/>
</dbReference>
<dbReference type="AlphaFoldDB" id="A0A5Q0H5R7"/>
<dbReference type="RefSeq" id="WP_033432080.1">
    <property type="nucleotide sequence ID" value="NZ_CP034550.1"/>
</dbReference>
<evidence type="ECO:0000259" key="3">
    <source>
        <dbReference type="PROSITE" id="PS50075"/>
    </source>
</evidence>
<dbReference type="Gene3D" id="3.40.50.1820">
    <property type="entry name" value="alpha/beta hydrolase"/>
    <property type="match status" value="1"/>
</dbReference>
<name>A0A5Q0H5R7_SACSY</name>
<dbReference type="InterPro" id="IPR009081">
    <property type="entry name" value="PP-bd_ACP"/>
</dbReference>
<protein>
    <recommendedName>
        <fullName evidence="3">Carrier domain-containing protein</fullName>
    </recommendedName>
</protein>
<dbReference type="SMART" id="SM00823">
    <property type="entry name" value="PKS_PP"/>
    <property type="match status" value="1"/>
</dbReference>
<dbReference type="GO" id="GO:0031177">
    <property type="term" value="F:phosphopantetheine binding"/>
    <property type="evidence" value="ECO:0007669"/>
    <property type="project" value="InterPro"/>
</dbReference>
<dbReference type="PROSITE" id="PS00012">
    <property type="entry name" value="PHOSPHOPANTETHEINE"/>
    <property type="match status" value="1"/>
</dbReference>
<dbReference type="InterPro" id="IPR020806">
    <property type="entry name" value="PKS_PP-bd"/>
</dbReference>
<evidence type="ECO:0000313" key="4">
    <source>
        <dbReference type="EMBL" id="QFZ21245.1"/>
    </source>
</evidence>
<dbReference type="InterPro" id="IPR001031">
    <property type="entry name" value="Thioesterase"/>
</dbReference>
<organism evidence="4 5">
    <name type="scientific">Saccharothrix syringae</name>
    <name type="common">Nocardiopsis syringae</name>
    <dbReference type="NCBI Taxonomy" id="103733"/>
    <lineage>
        <taxon>Bacteria</taxon>
        <taxon>Bacillati</taxon>
        <taxon>Actinomycetota</taxon>
        <taxon>Actinomycetes</taxon>
        <taxon>Pseudonocardiales</taxon>
        <taxon>Pseudonocardiaceae</taxon>
        <taxon>Saccharothrix</taxon>
    </lineage>
</organism>
<dbReference type="InterPro" id="IPR036736">
    <property type="entry name" value="ACP-like_sf"/>
</dbReference>
<dbReference type="Pfam" id="PF00550">
    <property type="entry name" value="PP-binding"/>
    <property type="match status" value="1"/>
</dbReference>
<dbReference type="SUPFAM" id="SSF47336">
    <property type="entry name" value="ACP-like"/>
    <property type="match status" value="1"/>
</dbReference>
<dbReference type="InterPro" id="IPR029058">
    <property type="entry name" value="AB_hydrolase_fold"/>
</dbReference>
<sequence>MNPTVDLTDTGYSRPRDPVELWLARQWQEVLGFGVGIRENFFGVGGNSLDAARVINAVLEEFGVQLPLNVLTEHPTVAGLAGRLRAQNERLTGPLVPVQRGDGTRPPLFLVHPADGRVGAYCPLAQELGEEHTVYALQAVGLYDEEDPLPALPAMARAYLDAIRAEHPTGPYLLGGCAAGAAIAHEMAARLVEEGAEVPLLAVIDADLVEPVGLWAEEPRELDLPGTLADWKARDLVPEDATPGFVARSLRVWRANRDGVRSWRPRPYPGAVDVFGAVRTEDWPAGERRLHDGDRWVDALRELVR</sequence>
<dbReference type="Proteomes" id="UP000325787">
    <property type="component" value="Chromosome"/>
</dbReference>
<evidence type="ECO:0000313" key="5">
    <source>
        <dbReference type="Proteomes" id="UP000325787"/>
    </source>
</evidence>
<dbReference type="Gene3D" id="1.10.1200.10">
    <property type="entry name" value="ACP-like"/>
    <property type="match status" value="1"/>
</dbReference>
<gene>
    <name evidence="4" type="ORF">EKG83_31110</name>
</gene>
<dbReference type="EMBL" id="CP034550">
    <property type="protein sequence ID" value="QFZ21245.1"/>
    <property type="molecule type" value="Genomic_DNA"/>
</dbReference>
<dbReference type="OrthoDB" id="2472181at2"/>
<dbReference type="SUPFAM" id="SSF53474">
    <property type="entry name" value="alpha/beta-Hydrolases"/>
    <property type="match status" value="1"/>
</dbReference>
<keyword evidence="1" id="KW-0596">Phosphopantetheine</keyword>
<dbReference type="PANTHER" id="PTHR44845:SF6">
    <property type="entry name" value="BETA-ALANINE-ACTIVATING ENZYME"/>
    <property type="match status" value="1"/>
</dbReference>
<keyword evidence="5" id="KW-1185">Reference proteome</keyword>